<comment type="caution">
    <text evidence="1">The sequence shown here is derived from an EMBL/GenBank/DDBJ whole genome shotgun (WGS) entry which is preliminary data.</text>
</comment>
<name>A0ABT1VS77_9GAMM</name>
<protein>
    <submittedName>
        <fullName evidence="1">DUF2913 family protein</fullName>
    </submittedName>
</protein>
<dbReference type="EMBL" id="JANIET010000003">
    <property type="protein sequence ID" value="MCQ8230408.1"/>
    <property type="molecule type" value="Genomic_DNA"/>
</dbReference>
<evidence type="ECO:0000313" key="1">
    <source>
        <dbReference type="EMBL" id="MCQ8230408.1"/>
    </source>
</evidence>
<reference evidence="1 2" key="1">
    <citation type="submission" date="2022-07" db="EMBL/GenBank/DDBJ databases">
        <title>Pantoea trifolii sp. nov. isolated from root nodules of Trifolium rubens.</title>
        <authorList>
            <person name="Kalita M."/>
            <person name="Wdowiak-Wrobel S."/>
            <person name="Marek-Kozaczuk M."/>
            <person name="Palusinska-Szysz M."/>
            <person name="Sokolowski W."/>
            <person name="Coutinho T."/>
            <person name="Hlahane L."/>
        </authorList>
    </citation>
    <scope>NUCLEOTIDE SEQUENCE [LARGE SCALE GENOMIC DNA]</scope>
    <source>
        <strain evidence="1 2">MMK2</strain>
    </source>
</reference>
<sequence length="210" mass="23717">MRSSDLYVDHLAWCGLVALYMARKYGAVTSPAEENLFLCRWLATAEKKRLFRRELASDIRWLLKEGREKGLRSDLPGKLEYLWRASSGDILAQNDLFRLQHVIHAIKLTGINYGVLTESEWGGRHAVKLSPKVPGLYIRSKDLDTAFDSNGSQIKPLCVRITAEPTAVDSLLCRSGWRQEADNETPFLHRFYACNKDDNGNVEGSTGSNE</sequence>
<evidence type="ECO:0000313" key="2">
    <source>
        <dbReference type="Proteomes" id="UP001300015"/>
    </source>
</evidence>
<keyword evidence="2" id="KW-1185">Reference proteome</keyword>
<organism evidence="1 2">
    <name type="scientific">Pantoea trifolii</name>
    <dbReference type="NCBI Taxonomy" id="2968030"/>
    <lineage>
        <taxon>Bacteria</taxon>
        <taxon>Pseudomonadati</taxon>
        <taxon>Pseudomonadota</taxon>
        <taxon>Gammaproteobacteria</taxon>
        <taxon>Enterobacterales</taxon>
        <taxon>Erwiniaceae</taxon>
        <taxon>Pantoea</taxon>
    </lineage>
</organism>
<accession>A0ABT1VS77</accession>
<dbReference type="InterPro" id="IPR021316">
    <property type="entry name" value="DUF2913"/>
</dbReference>
<proteinExistence type="predicted"/>
<dbReference type="RefSeq" id="WP_256699200.1">
    <property type="nucleotide sequence ID" value="NZ_JANIES010000003.1"/>
</dbReference>
<gene>
    <name evidence="1" type="ORF">NQH49_23400</name>
</gene>
<dbReference type="Proteomes" id="UP001300015">
    <property type="component" value="Unassembled WGS sequence"/>
</dbReference>
<dbReference type="Pfam" id="PF11140">
    <property type="entry name" value="DUF2913"/>
    <property type="match status" value="1"/>
</dbReference>